<keyword evidence="3" id="KW-1185">Reference proteome</keyword>
<evidence type="ECO:0000313" key="2">
    <source>
        <dbReference type="EMBL" id="KAK0717202.1"/>
    </source>
</evidence>
<comment type="caution">
    <text evidence="2">The sequence shown here is derived from an EMBL/GenBank/DDBJ whole genome shotgun (WGS) entry which is preliminary data.</text>
</comment>
<dbReference type="AlphaFoldDB" id="A0AA40DXF4"/>
<proteinExistence type="predicted"/>
<dbReference type="GeneID" id="85323113"/>
<organism evidence="2 3">
    <name type="scientific">Lasiosphaeria miniovina</name>
    <dbReference type="NCBI Taxonomy" id="1954250"/>
    <lineage>
        <taxon>Eukaryota</taxon>
        <taxon>Fungi</taxon>
        <taxon>Dikarya</taxon>
        <taxon>Ascomycota</taxon>
        <taxon>Pezizomycotina</taxon>
        <taxon>Sordariomycetes</taxon>
        <taxon>Sordariomycetidae</taxon>
        <taxon>Sordariales</taxon>
        <taxon>Lasiosphaeriaceae</taxon>
        <taxon>Lasiosphaeria</taxon>
    </lineage>
</organism>
<accession>A0AA40DXF4</accession>
<reference evidence="2" key="1">
    <citation type="submission" date="2023-06" db="EMBL/GenBank/DDBJ databases">
        <title>Genome-scale phylogeny and comparative genomics of the fungal order Sordariales.</title>
        <authorList>
            <consortium name="Lawrence Berkeley National Laboratory"/>
            <person name="Hensen N."/>
            <person name="Bonometti L."/>
            <person name="Westerberg I."/>
            <person name="Brannstrom I.O."/>
            <person name="Guillou S."/>
            <person name="Cros-Aarteil S."/>
            <person name="Calhoun S."/>
            <person name="Haridas S."/>
            <person name="Kuo A."/>
            <person name="Mondo S."/>
            <person name="Pangilinan J."/>
            <person name="Riley R."/>
            <person name="LaButti K."/>
            <person name="Andreopoulos B."/>
            <person name="Lipzen A."/>
            <person name="Chen C."/>
            <person name="Yanf M."/>
            <person name="Daum C."/>
            <person name="Ng V."/>
            <person name="Clum A."/>
            <person name="Steindorff A."/>
            <person name="Ohm R."/>
            <person name="Martin F."/>
            <person name="Silar P."/>
            <person name="Natvig D."/>
            <person name="Lalanne C."/>
            <person name="Gautier V."/>
            <person name="Ament-velasquez S.L."/>
            <person name="Kruys A."/>
            <person name="Hutchinson M.I."/>
            <person name="Powell A.J."/>
            <person name="Barry K."/>
            <person name="Miller A.N."/>
            <person name="Grigoriev I.V."/>
            <person name="Debuchy R."/>
            <person name="Gladieux P."/>
            <person name="Thoren M.H."/>
            <person name="Johannesson H."/>
        </authorList>
    </citation>
    <scope>NUCLEOTIDE SEQUENCE</scope>
    <source>
        <strain evidence="2">SMH2392-1A</strain>
    </source>
</reference>
<dbReference type="RefSeq" id="XP_060295995.1">
    <property type="nucleotide sequence ID" value="XM_060439843.1"/>
</dbReference>
<keyword evidence="1" id="KW-0732">Signal</keyword>
<protein>
    <recommendedName>
        <fullName evidence="4">Secreted protein</fullName>
    </recommendedName>
</protein>
<dbReference type="EMBL" id="JAUIRO010000004">
    <property type="protein sequence ID" value="KAK0717202.1"/>
    <property type="molecule type" value="Genomic_DNA"/>
</dbReference>
<gene>
    <name evidence="2" type="ORF">B0T26DRAFT_675545</name>
</gene>
<evidence type="ECO:0008006" key="4">
    <source>
        <dbReference type="Google" id="ProtNLM"/>
    </source>
</evidence>
<evidence type="ECO:0000313" key="3">
    <source>
        <dbReference type="Proteomes" id="UP001172101"/>
    </source>
</evidence>
<sequence length="106" mass="11636">MRQCLPTTVWCAGMVCTGLHLAACFARENWLEAEFQIQWHGRGPVSPPFGLSVRFGDVRVLRRARSPNHEDAAPSDQHSKVEAVTISFTGTILGFGRGTRHSGQAC</sequence>
<name>A0AA40DXF4_9PEZI</name>
<feature type="signal peptide" evidence="1">
    <location>
        <begin position="1"/>
        <end position="26"/>
    </location>
</feature>
<dbReference type="Proteomes" id="UP001172101">
    <property type="component" value="Unassembled WGS sequence"/>
</dbReference>
<feature type="chain" id="PRO_5041444715" description="Secreted protein" evidence="1">
    <location>
        <begin position="27"/>
        <end position="106"/>
    </location>
</feature>
<evidence type="ECO:0000256" key="1">
    <source>
        <dbReference type="SAM" id="SignalP"/>
    </source>
</evidence>